<feature type="transmembrane region" description="Helical" evidence="1">
    <location>
        <begin position="48"/>
        <end position="69"/>
    </location>
</feature>
<reference evidence="2 4" key="1">
    <citation type="journal article" date="2005" name="PLoS Biol.">
        <title>Three Prochlorococcus cyanophage genomes: signature features and ecological interpretations.</title>
        <authorList>
            <person name="Sullivan M.B."/>
            <person name="Coleman M.L."/>
            <person name="Weigele P."/>
            <person name="Rohwer F."/>
            <person name="Chisholm S.W."/>
        </authorList>
    </citation>
    <scope>NUCLEOTIDE SEQUENCE</scope>
</reference>
<dbReference type="EMBL" id="AY939844">
    <property type="protein sequence ID" value="AAX44628.1"/>
    <property type="molecule type" value="Genomic_DNA"/>
</dbReference>
<dbReference type="EMBL" id="GU071092">
    <property type="protein sequence ID" value="ACY76131.1"/>
    <property type="molecule type" value="Genomic_DNA"/>
</dbReference>
<reference evidence="2 4" key="3">
    <citation type="journal article" date="2010" name="Environ. Microbiol.">
        <title>Genomic analysis of oceanic cyanobacterial myoviruses compared with T4-like myoviruses from diverse hosts and environments.</title>
        <authorList>
            <person name="Sullivan M.B."/>
            <person name="Huang K.H."/>
            <person name="Ignacio-Espinoza J.C."/>
            <person name="Berlin A.M."/>
            <person name="Kelly L."/>
            <person name="Weigele P.R."/>
            <person name="DeFrancesco A.S."/>
            <person name="Kern S.E."/>
            <person name="Thompson L.R."/>
            <person name="Young S."/>
            <person name="Yandava C."/>
            <person name="Fu R."/>
            <person name="Krastins B."/>
            <person name="Chase M."/>
            <person name="Sarracino D."/>
            <person name="Osburne M.S."/>
            <person name="Henn M.R."/>
            <person name="Chisholm S.W."/>
        </authorList>
    </citation>
    <scope>NUCLEOTIDE SEQUENCE [LARGE SCALE GENOMIC DNA]</scope>
</reference>
<proteinExistence type="predicted"/>
<keyword evidence="1" id="KW-0472">Membrane</keyword>
<sequence length="109" mass="12526">MTEEAIKKILPHLCYTKEEVDVLIRAAVEEARAIDEASMAKHNREATIISMILGFTCLALFVDGLLRILGVIPPFMHLDVNIIEKVSDRVEMDVMHKIRQVPLERIFRR</sequence>
<keyword evidence="4" id="KW-1185">Reference proteome</keyword>
<dbReference type="RefSeq" id="YP_214482.1">
    <property type="nucleotide sequence ID" value="NC_006883.2"/>
</dbReference>
<evidence type="ECO:0000313" key="5">
    <source>
        <dbReference type="Proteomes" id="UP000013923"/>
    </source>
</evidence>
<dbReference type="OrthoDB" id="21352at10239"/>
<organism evidence="2 4">
    <name type="scientific">Prochlorococcus phage P-SSM2</name>
    <dbReference type="NCBI Taxonomy" id="268746"/>
    <lineage>
        <taxon>Viruses</taxon>
        <taxon>Duplodnaviria</taxon>
        <taxon>Heunggongvirae</taxon>
        <taxon>Uroviricota</taxon>
        <taxon>Caudoviricetes</taxon>
        <taxon>Pantevenvirales</taxon>
        <taxon>Kyanoviridae</taxon>
        <taxon>Salacisavirus</taxon>
        <taxon>Salacisavirus pssm2</taxon>
    </lineage>
</organism>
<dbReference type="KEGG" id="vg:3294222"/>
<evidence type="ECO:0000313" key="4">
    <source>
        <dbReference type="Proteomes" id="UP000000991"/>
    </source>
</evidence>
<keyword evidence="1" id="KW-0812">Transmembrane</keyword>
<name>Q58MA4_BPPRM</name>
<evidence type="ECO:0000313" key="3">
    <source>
        <dbReference type="EMBL" id="ACY76131.1"/>
    </source>
</evidence>
<reference evidence="3 5" key="2">
    <citation type="submission" date="2009-10" db="EMBL/GenBank/DDBJ databases">
        <title>The Genome Sequence of Prochlorococcus phage P-SSM2.</title>
        <authorList>
            <consortium name="The Broad Institute Genome Sequencing Platform"/>
            <person name="Henn M.R."/>
            <person name="Sullivan M.S."/>
            <person name="Osburne M.S."/>
            <person name="Levin J."/>
            <person name="Malboeuf C."/>
            <person name="Casali M."/>
            <person name="Russ C."/>
            <person name="Lennon N."/>
            <person name="Chapman S.B."/>
            <person name="Erlich R."/>
            <person name="Young S.K."/>
            <person name="Koehrsen M."/>
            <person name="Yandava C."/>
            <person name="Zeng Q."/>
            <person name="Alvarado L."/>
            <person name="Anderson S."/>
            <person name="Berlin A."/>
            <person name="Borenstein D."/>
            <person name="Chen Z."/>
            <person name="Engels R."/>
            <person name="Freedman E."/>
            <person name="Gellesch M."/>
            <person name="Goldberg J."/>
            <person name="Green L."/>
            <person name="Griggs A."/>
            <person name="Gujja S."/>
            <person name="Heilman E.R."/>
            <person name="Heiman D."/>
            <person name="Hepburn T."/>
            <person name="Howarth C."/>
            <person name="Jen D."/>
            <person name="Larson L."/>
            <person name="Lewis B."/>
            <person name="Mehta T."/>
            <person name="Park D."/>
            <person name="Pearson M."/>
            <person name="Richards J."/>
            <person name="Rizzolo K."/>
            <person name="Roberts A."/>
            <person name="Ryan E."/>
            <person name="Saif S."/>
            <person name="Shea T."/>
            <person name="Shenoy N."/>
            <person name="Sisk P."/>
            <person name="Stolte C."/>
            <person name="Sykes S."/>
            <person name="Walk T."/>
            <person name="White J."/>
            <person name="Yu Q."/>
            <person name="Coleman M.L."/>
            <person name="Huang K.H."/>
            <person name="Weigele P.R."/>
            <person name="DeFrancesco A.S."/>
            <person name="Kern S.E."/>
            <person name="Thompson L.R."/>
            <person name="Fu R."/>
            <person name="Hombeck B."/>
            <person name="Chisholm S.W."/>
            <person name="Haas B."/>
            <person name="Nusbaum C."/>
            <person name="Birren B."/>
        </authorList>
    </citation>
    <scope>NUCLEOTIDE SEQUENCE [LARGE SCALE GENOMIC DNA]</scope>
    <source>
        <strain evidence="3">P-SSM2</strain>
    </source>
</reference>
<protein>
    <submittedName>
        <fullName evidence="2">Gp7</fullName>
    </submittedName>
</protein>
<dbReference type="GeneID" id="3294222"/>
<dbReference type="Proteomes" id="UP000013923">
    <property type="component" value="Genome"/>
</dbReference>
<dbReference type="Proteomes" id="UP000000991">
    <property type="component" value="Segment"/>
</dbReference>
<accession>Q58MA4</accession>
<evidence type="ECO:0000313" key="2">
    <source>
        <dbReference type="EMBL" id="AAX44628.1"/>
    </source>
</evidence>
<gene>
    <name evidence="2" type="primary">gp7</name>
    <name evidence="3" type="ORF">PCMG_00255</name>
    <name evidence="2" type="ORF">PSSM2_251</name>
</gene>
<keyword evidence="1" id="KW-1133">Transmembrane helix</keyword>
<evidence type="ECO:0000256" key="1">
    <source>
        <dbReference type="SAM" id="Phobius"/>
    </source>
</evidence>
<organismHost>
    <name type="scientific">Prochlorococcus</name>
    <dbReference type="NCBI Taxonomy" id="1218"/>
</organismHost>